<dbReference type="EMBL" id="JACJIQ010000001">
    <property type="protein sequence ID" value="MBA9075384.1"/>
    <property type="molecule type" value="Genomic_DNA"/>
</dbReference>
<protein>
    <submittedName>
        <fullName evidence="2">Regulator of protease activity HflC (Stomatin/prohibitin superfamily)</fullName>
    </submittedName>
</protein>
<keyword evidence="2" id="KW-0378">Hydrolase</keyword>
<accession>A0A839G7I3</accession>
<feature type="compositionally biased region" description="Basic and acidic residues" evidence="1">
    <location>
        <begin position="174"/>
        <end position="186"/>
    </location>
</feature>
<dbReference type="AlphaFoldDB" id="A0A839G7I3"/>
<dbReference type="Proteomes" id="UP000563094">
    <property type="component" value="Unassembled WGS sequence"/>
</dbReference>
<organism evidence="2 3">
    <name type="scientific">Rufibacter quisquiliarum</name>
    <dbReference type="NCBI Taxonomy" id="1549639"/>
    <lineage>
        <taxon>Bacteria</taxon>
        <taxon>Pseudomonadati</taxon>
        <taxon>Bacteroidota</taxon>
        <taxon>Cytophagia</taxon>
        <taxon>Cytophagales</taxon>
        <taxon>Hymenobacteraceae</taxon>
        <taxon>Rufibacter</taxon>
    </lineage>
</organism>
<gene>
    <name evidence="2" type="ORF">FHS90_000081</name>
</gene>
<evidence type="ECO:0000313" key="3">
    <source>
        <dbReference type="Proteomes" id="UP000563094"/>
    </source>
</evidence>
<dbReference type="GO" id="GO:0008233">
    <property type="term" value="F:peptidase activity"/>
    <property type="evidence" value="ECO:0007669"/>
    <property type="project" value="UniProtKB-KW"/>
</dbReference>
<keyword evidence="3" id="KW-1185">Reference proteome</keyword>
<feature type="region of interest" description="Disordered" evidence="1">
    <location>
        <begin position="174"/>
        <end position="202"/>
    </location>
</feature>
<dbReference type="RefSeq" id="WP_182511162.1">
    <property type="nucleotide sequence ID" value="NZ_JACJIQ010000001.1"/>
</dbReference>
<keyword evidence="2" id="KW-0645">Protease</keyword>
<evidence type="ECO:0000313" key="2">
    <source>
        <dbReference type="EMBL" id="MBA9075384.1"/>
    </source>
</evidence>
<comment type="caution">
    <text evidence="2">The sequence shown here is derived from an EMBL/GenBank/DDBJ whole genome shotgun (WGS) entry which is preliminary data.</text>
</comment>
<name>A0A839G7I3_9BACT</name>
<evidence type="ECO:0000256" key="1">
    <source>
        <dbReference type="SAM" id="MobiDB-lite"/>
    </source>
</evidence>
<sequence>MAKTKPAQDTLLPQIQQKEKASLSKLQQQFNSKVKKIDKLKADLAERVRVLDEIRARVQQEIHPLVQELVQQRVAYVKMLDQMCGQDFFRKKEKEKLGYLIEDLSYSLIHTYGVEEMKEYFDKYAETTFEEEEELADAEAKEMTQTLLKNLLGLDVDLKDLDDFGTLQEKLEGQMREEQQKREAQQKKRQKTKAQLAKEEKAKTELQNISKATRRLYTDLVKLLHPDKEQDPAAKAWKEEAMKKVTTAYNQDDFFELLRLQMEFMHEQELHLDRIPEEQLKYFVKLLNEQIRELQEEQSSYFYGPDAQLFYQFGGLPKQMEAKFNRAKKEIQAEIKQLQLDTLEFQDPQFLRQYLKDLKF</sequence>
<reference evidence="2 3" key="1">
    <citation type="submission" date="2020-08" db="EMBL/GenBank/DDBJ databases">
        <title>Genomic Encyclopedia of Type Strains, Phase IV (KMG-IV): sequencing the most valuable type-strain genomes for metagenomic binning, comparative biology and taxonomic classification.</title>
        <authorList>
            <person name="Goeker M."/>
        </authorList>
    </citation>
    <scope>NUCLEOTIDE SEQUENCE [LARGE SCALE GENOMIC DNA]</scope>
    <source>
        <strain evidence="2 3">DSM 29854</strain>
    </source>
</reference>
<proteinExistence type="predicted"/>
<dbReference type="GO" id="GO:0006508">
    <property type="term" value="P:proteolysis"/>
    <property type="evidence" value="ECO:0007669"/>
    <property type="project" value="UniProtKB-KW"/>
</dbReference>